<keyword evidence="3" id="KW-1185">Reference proteome</keyword>
<sequence>MKRNNPAPQDTETDFRSQPAFAGLANAVNTLQSTLNNVRRWQQLSQDPLDEVTTLRFAQEVAAAWMITSEQYAMLFGSIKESLDTGSAAGKTPLQDFHNHAKVACTQVHRNHSAFDEAILCCIDRNRTKKRRTQEPPRPTSSGSQSQSQSQTPSQVPPPFQFNSGGPYEVKYTDLTAEVNARLAAREARNKLAKLEGNRKRSSRDSLSSINDATEKVRLNSRERTGTATEDGTNGAEQIKRKSKRAKTRHGSPDAGDSTQENRGTEEAESTHTGNGAGVRSNGNTLASKRRSEFEKSTEAGRSKRRGEDNSITSNGHDPKAQRRRNSSDAEPDQPSIPPDGRGTKKRRYAR</sequence>
<comment type="caution">
    <text evidence="2">The sequence shown here is derived from an EMBL/GenBank/DDBJ whole genome shotgun (WGS) entry which is preliminary data.</text>
</comment>
<accession>A0A9P4J791</accession>
<feature type="compositionally biased region" description="Polar residues" evidence="1">
    <location>
        <begin position="226"/>
        <end position="236"/>
    </location>
</feature>
<feature type="region of interest" description="Disordered" evidence="1">
    <location>
        <begin position="194"/>
        <end position="351"/>
    </location>
</feature>
<dbReference type="EMBL" id="ML996081">
    <property type="protein sequence ID" value="KAF2156652.1"/>
    <property type="molecule type" value="Genomic_DNA"/>
</dbReference>
<protein>
    <submittedName>
        <fullName evidence="2">Uncharacterized protein</fullName>
    </submittedName>
</protein>
<reference evidence="2" key="1">
    <citation type="journal article" date="2020" name="Stud. Mycol.">
        <title>101 Dothideomycetes genomes: a test case for predicting lifestyles and emergence of pathogens.</title>
        <authorList>
            <person name="Haridas S."/>
            <person name="Albert R."/>
            <person name="Binder M."/>
            <person name="Bloem J."/>
            <person name="Labutti K."/>
            <person name="Salamov A."/>
            <person name="Andreopoulos B."/>
            <person name="Baker S."/>
            <person name="Barry K."/>
            <person name="Bills G."/>
            <person name="Bluhm B."/>
            <person name="Cannon C."/>
            <person name="Castanera R."/>
            <person name="Culley D."/>
            <person name="Daum C."/>
            <person name="Ezra D."/>
            <person name="Gonzalez J."/>
            <person name="Henrissat B."/>
            <person name="Kuo A."/>
            <person name="Liang C."/>
            <person name="Lipzen A."/>
            <person name="Lutzoni F."/>
            <person name="Magnuson J."/>
            <person name="Mondo S."/>
            <person name="Nolan M."/>
            <person name="Ohm R."/>
            <person name="Pangilinan J."/>
            <person name="Park H.-J."/>
            <person name="Ramirez L."/>
            <person name="Alfaro M."/>
            <person name="Sun H."/>
            <person name="Tritt A."/>
            <person name="Yoshinaga Y."/>
            <person name="Zwiers L.-H."/>
            <person name="Turgeon B."/>
            <person name="Goodwin S."/>
            <person name="Spatafora J."/>
            <person name="Crous P."/>
            <person name="Grigoriev I."/>
        </authorList>
    </citation>
    <scope>NUCLEOTIDE SEQUENCE</scope>
    <source>
        <strain evidence="2">CBS 260.36</strain>
    </source>
</reference>
<feature type="compositionally biased region" description="Basic and acidic residues" evidence="1">
    <location>
        <begin position="213"/>
        <end position="225"/>
    </location>
</feature>
<organism evidence="2 3">
    <name type="scientific">Myriangium duriaei CBS 260.36</name>
    <dbReference type="NCBI Taxonomy" id="1168546"/>
    <lineage>
        <taxon>Eukaryota</taxon>
        <taxon>Fungi</taxon>
        <taxon>Dikarya</taxon>
        <taxon>Ascomycota</taxon>
        <taxon>Pezizomycotina</taxon>
        <taxon>Dothideomycetes</taxon>
        <taxon>Dothideomycetidae</taxon>
        <taxon>Myriangiales</taxon>
        <taxon>Myriangiaceae</taxon>
        <taxon>Myriangium</taxon>
    </lineage>
</organism>
<feature type="compositionally biased region" description="Low complexity" evidence="1">
    <location>
        <begin position="140"/>
        <end position="154"/>
    </location>
</feature>
<feature type="compositionally biased region" description="Basic and acidic residues" evidence="1">
    <location>
        <begin position="290"/>
        <end position="309"/>
    </location>
</feature>
<dbReference type="Proteomes" id="UP000799439">
    <property type="component" value="Unassembled WGS sequence"/>
</dbReference>
<evidence type="ECO:0000256" key="1">
    <source>
        <dbReference type="SAM" id="MobiDB-lite"/>
    </source>
</evidence>
<feature type="region of interest" description="Disordered" evidence="1">
    <location>
        <begin position="128"/>
        <end position="168"/>
    </location>
</feature>
<feature type="compositionally biased region" description="Basic residues" evidence="1">
    <location>
        <begin position="241"/>
        <end position="250"/>
    </location>
</feature>
<evidence type="ECO:0000313" key="3">
    <source>
        <dbReference type="Proteomes" id="UP000799439"/>
    </source>
</evidence>
<dbReference type="AlphaFoldDB" id="A0A9P4J791"/>
<gene>
    <name evidence="2" type="ORF">K461DRAFT_289049</name>
</gene>
<evidence type="ECO:0000313" key="2">
    <source>
        <dbReference type="EMBL" id="KAF2156652.1"/>
    </source>
</evidence>
<name>A0A9P4J791_9PEZI</name>
<proteinExistence type="predicted"/>